<reference evidence="1" key="2">
    <citation type="submission" date="2020-08" db="EMBL/GenBank/DDBJ databases">
        <title>Plant Genome Project.</title>
        <authorList>
            <person name="Zhang R.-G."/>
        </authorList>
    </citation>
    <scope>NUCLEOTIDE SEQUENCE</scope>
    <source>
        <strain evidence="1">Huo1</strain>
        <tissue evidence="1">Leaf</tissue>
    </source>
</reference>
<dbReference type="AlphaFoldDB" id="A0A8X9ACG5"/>
<name>A0A8X9ACG5_SALSN</name>
<proteinExistence type="predicted"/>
<dbReference type="Proteomes" id="UP000298416">
    <property type="component" value="Unassembled WGS sequence"/>
</dbReference>
<protein>
    <submittedName>
        <fullName evidence="1">Uncharacterized protein</fullName>
    </submittedName>
</protein>
<reference evidence="1" key="1">
    <citation type="submission" date="2018-01" db="EMBL/GenBank/DDBJ databases">
        <authorList>
            <person name="Mao J.F."/>
        </authorList>
    </citation>
    <scope>NUCLEOTIDE SEQUENCE</scope>
    <source>
        <strain evidence="1">Huo1</strain>
        <tissue evidence="1">Leaf</tissue>
    </source>
</reference>
<organism evidence="1">
    <name type="scientific">Salvia splendens</name>
    <name type="common">Scarlet sage</name>
    <dbReference type="NCBI Taxonomy" id="180675"/>
    <lineage>
        <taxon>Eukaryota</taxon>
        <taxon>Viridiplantae</taxon>
        <taxon>Streptophyta</taxon>
        <taxon>Embryophyta</taxon>
        <taxon>Tracheophyta</taxon>
        <taxon>Spermatophyta</taxon>
        <taxon>Magnoliopsida</taxon>
        <taxon>eudicotyledons</taxon>
        <taxon>Gunneridae</taxon>
        <taxon>Pentapetalae</taxon>
        <taxon>asterids</taxon>
        <taxon>lamiids</taxon>
        <taxon>Lamiales</taxon>
        <taxon>Lamiaceae</taxon>
        <taxon>Nepetoideae</taxon>
        <taxon>Mentheae</taxon>
        <taxon>Salviinae</taxon>
        <taxon>Salvia</taxon>
        <taxon>Salvia subgen. Calosphace</taxon>
        <taxon>core Calosphace</taxon>
    </lineage>
</organism>
<dbReference type="EMBL" id="PNBA02000001">
    <property type="protein sequence ID" value="KAG6437127.1"/>
    <property type="molecule type" value="Genomic_DNA"/>
</dbReference>
<sequence>MRDLPWKTTKTTNDSAVFLMIHMETYMGNPPNLMTIGLQGVSVMILQILRGWYCKTMLLAPFNIAKERFTSYMSNYINVTPNFRTDYARLQNKLCEASEWHVEQGSQQRATQ</sequence>
<evidence type="ECO:0000313" key="1">
    <source>
        <dbReference type="EMBL" id="KAG6437127.1"/>
    </source>
</evidence>
<accession>A0A8X9ACG5</accession>
<evidence type="ECO:0000313" key="2">
    <source>
        <dbReference type="Proteomes" id="UP000298416"/>
    </source>
</evidence>
<gene>
    <name evidence="1" type="ORF">SASPL_102037</name>
</gene>
<comment type="caution">
    <text evidence="1">The sequence shown here is derived from an EMBL/GenBank/DDBJ whole genome shotgun (WGS) entry which is preliminary data.</text>
</comment>
<keyword evidence="2" id="KW-1185">Reference proteome</keyword>